<dbReference type="AlphaFoldDB" id="A0A4V3XL22"/>
<keyword evidence="3" id="KW-1185">Reference proteome</keyword>
<gene>
    <name evidence="2" type="ORF">E4Z66_06030</name>
</gene>
<feature type="transmembrane region" description="Helical" evidence="1">
    <location>
        <begin position="6"/>
        <end position="24"/>
    </location>
</feature>
<comment type="caution">
    <text evidence="2">The sequence shown here is derived from an EMBL/GenBank/DDBJ whole genome shotgun (WGS) entry which is preliminary data.</text>
</comment>
<dbReference type="InterPro" id="IPR019587">
    <property type="entry name" value="Polyketide_cyclase/dehydratase"/>
</dbReference>
<organism evidence="2 3">
    <name type="scientific">Aliishimia ponticola</name>
    <dbReference type="NCBI Taxonomy" id="2499833"/>
    <lineage>
        <taxon>Bacteria</taxon>
        <taxon>Pseudomonadati</taxon>
        <taxon>Pseudomonadota</taxon>
        <taxon>Alphaproteobacteria</taxon>
        <taxon>Rhodobacterales</taxon>
        <taxon>Paracoccaceae</taxon>
        <taxon>Aliishimia</taxon>
    </lineage>
</organism>
<keyword evidence="1" id="KW-1133">Transmembrane helix</keyword>
<dbReference type="Gene3D" id="3.30.530.20">
    <property type="match status" value="1"/>
</dbReference>
<evidence type="ECO:0000313" key="2">
    <source>
        <dbReference type="EMBL" id="THH39113.1"/>
    </source>
</evidence>
<evidence type="ECO:0000313" key="3">
    <source>
        <dbReference type="Proteomes" id="UP000306602"/>
    </source>
</evidence>
<sequence length="169" mass="17993">MTTFQIIAVSLGAVALLAAGTMLLPRHVEVERRALIDADAQTVLALAASGEGYQHFNPYKVSDPDLSINLFGPQSGVGSGFHFKGREGKGSQTVAQVTPDAVHYSIDLGPMGRPTQAIHAVPQPGGAEVTWTMQADMGFNPIGRIMGLFMDRMMGPVFERGLSRLEIAA</sequence>
<keyword evidence="1" id="KW-0472">Membrane</keyword>
<accession>A0A4V3XL22</accession>
<keyword evidence="1" id="KW-0812">Transmembrane</keyword>
<evidence type="ECO:0000256" key="1">
    <source>
        <dbReference type="SAM" id="Phobius"/>
    </source>
</evidence>
<dbReference type="Proteomes" id="UP000306602">
    <property type="component" value="Unassembled WGS sequence"/>
</dbReference>
<dbReference type="Pfam" id="PF10604">
    <property type="entry name" value="Polyketide_cyc2"/>
    <property type="match status" value="1"/>
</dbReference>
<name>A0A4V3XL22_9RHOB</name>
<dbReference type="CDD" id="cd07818">
    <property type="entry name" value="SRPBCC_1"/>
    <property type="match status" value="1"/>
</dbReference>
<dbReference type="InterPro" id="IPR023393">
    <property type="entry name" value="START-like_dom_sf"/>
</dbReference>
<reference evidence="2 3" key="1">
    <citation type="submission" date="2019-04" db="EMBL/GenBank/DDBJ databases">
        <title>Shimia ponticola sp. nov., isolated from seawater.</title>
        <authorList>
            <person name="Kim Y.-O."/>
            <person name="Yoon J.-H."/>
        </authorList>
    </citation>
    <scope>NUCLEOTIDE SEQUENCE [LARGE SCALE GENOMIC DNA]</scope>
    <source>
        <strain evidence="2 3">MYP11</strain>
    </source>
</reference>
<dbReference type="EMBL" id="SRKY01000001">
    <property type="protein sequence ID" value="THH39113.1"/>
    <property type="molecule type" value="Genomic_DNA"/>
</dbReference>
<proteinExistence type="predicted"/>
<dbReference type="OrthoDB" id="9807923at2"/>
<dbReference type="SUPFAM" id="SSF55961">
    <property type="entry name" value="Bet v1-like"/>
    <property type="match status" value="1"/>
</dbReference>
<protein>
    <submittedName>
        <fullName evidence="2">Polyketide cyclase</fullName>
    </submittedName>
</protein>
<dbReference type="RefSeq" id="WP_136462031.1">
    <property type="nucleotide sequence ID" value="NZ_SRKY01000001.1"/>
</dbReference>